<feature type="region of interest" description="Disordered" evidence="1">
    <location>
        <begin position="42"/>
        <end position="134"/>
    </location>
</feature>
<feature type="compositionally biased region" description="Basic and acidic residues" evidence="1">
    <location>
        <begin position="78"/>
        <end position="88"/>
    </location>
</feature>
<accession>A0A368S682</accession>
<name>A0A368S682_SETIT</name>
<feature type="compositionally biased region" description="Basic and acidic residues" evidence="1">
    <location>
        <begin position="53"/>
        <end position="64"/>
    </location>
</feature>
<dbReference type="AlphaFoldDB" id="A0A368S682"/>
<organism evidence="2">
    <name type="scientific">Setaria italica</name>
    <name type="common">Foxtail millet</name>
    <name type="synonym">Panicum italicum</name>
    <dbReference type="NCBI Taxonomy" id="4555"/>
    <lineage>
        <taxon>Eukaryota</taxon>
        <taxon>Viridiplantae</taxon>
        <taxon>Streptophyta</taxon>
        <taxon>Embryophyta</taxon>
        <taxon>Tracheophyta</taxon>
        <taxon>Spermatophyta</taxon>
        <taxon>Magnoliopsida</taxon>
        <taxon>Liliopsida</taxon>
        <taxon>Poales</taxon>
        <taxon>Poaceae</taxon>
        <taxon>PACMAD clade</taxon>
        <taxon>Panicoideae</taxon>
        <taxon>Panicodae</taxon>
        <taxon>Paniceae</taxon>
        <taxon>Cenchrinae</taxon>
        <taxon>Setaria</taxon>
    </lineage>
</organism>
<gene>
    <name evidence="2" type="ORF">SETIT_8G098300v2</name>
</gene>
<evidence type="ECO:0000256" key="1">
    <source>
        <dbReference type="SAM" id="MobiDB-lite"/>
    </source>
</evidence>
<reference evidence="2" key="2">
    <citation type="submission" date="2015-07" db="EMBL/GenBank/DDBJ databases">
        <authorList>
            <person name="Noorani M."/>
        </authorList>
    </citation>
    <scope>NUCLEOTIDE SEQUENCE</scope>
    <source>
        <strain evidence="2">Yugu1</strain>
    </source>
</reference>
<dbReference type="EMBL" id="CM003535">
    <property type="protein sequence ID" value="RCV37881.1"/>
    <property type="molecule type" value="Genomic_DNA"/>
</dbReference>
<proteinExistence type="predicted"/>
<sequence length="245" mass="28606">MPVPYAPHPTSFHPYSSWGWNNSWAHTPSHFRPYYVEYAASREPSRSRQPYFENDRFKQKDRSNVQKNKKVVKQVYRVKRDDRKDKGSDLNSINEKPIDMLSTSASNDKDEEKLAIDPPSAKSEQKKSKKTKNKKRALLPEIELQKFSAQELRKKGMAWVPKRSIQIQSKDGVQAKGATQLKEKRRLERQYPKLRFVPNHQNYWSVPYPFALQMPRVPISWNSSLDTSGCPSHSYFDPWSYGSVS</sequence>
<protein>
    <submittedName>
        <fullName evidence="2">Uncharacterized protein</fullName>
    </submittedName>
</protein>
<evidence type="ECO:0000313" key="2">
    <source>
        <dbReference type="EMBL" id="RCV37881.1"/>
    </source>
</evidence>
<dbReference type="OrthoDB" id="695865at2759"/>
<reference evidence="2" key="1">
    <citation type="journal article" date="2012" name="Nat. Biotechnol.">
        <title>Reference genome sequence of the model plant Setaria.</title>
        <authorList>
            <person name="Bennetzen J.L."/>
            <person name="Schmutz J."/>
            <person name="Wang H."/>
            <person name="Percifield R."/>
            <person name="Hawkins J."/>
            <person name="Pontaroli A.C."/>
            <person name="Estep M."/>
            <person name="Feng L."/>
            <person name="Vaughn J.N."/>
            <person name="Grimwood J."/>
            <person name="Jenkins J."/>
            <person name="Barry K."/>
            <person name="Lindquist E."/>
            <person name="Hellsten U."/>
            <person name="Deshpande S."/>
            <person name="Wang X."/>
            <person name="Wu X."/>
            <person name="Mitros T."/>
            <person name="Triplett J."/>
            <person name="Yang X."/>
            <person name="Ye C.Y."/>
            <person name="Mauro-Herrera M."/>
            <person name="Wang L."/>
            <person name="Li P."/>
            <person name="Sharma M."/>
            <person name="Sharma R."/>
            <person name="Ronald P.C."/>
            <person name="Panaud O."/>
            <person name="Kellogg E.A."/>
            <person name="Brutnell T.P."/>
            <person name="Doust A.N."/>
            <person name="Tuskan G.A."/>
            <person name="Rokhsar D."/>
            <person name="Devos K.M."/>
        </authorList>
    </citation>
    <scope>NUCLEOTIDE SEQUENCE [LARGE SCALE GENOMIC DNA]</scope>
    <source>
        <strain evidence="2">Yugu1</strain>
    </source>
</reference>